<sequence length="303" mass="32223">MADQRRSGDAVGGPSRSSGVGLLPRSVDASDCSRTGHSRRHGEIANALRDASITPRTTGDGGDEVTDESDRYATWDAAYVLGALTPDERREFQTHLVDCESCRESVANLAVVPDLLALVPPNNAIAMLGERPAADEHPLPPTMLRELVTQTERKRRRGRLIAVGAAVATAAAAVAIAIPLASGLGDDAGPQPSTSEQVIAQRSMVNLIPTPLSADFSVVALPDGNTRIEMACRYSDSSGYNYKGRYAMYVSTDRSESKVAEWEAEKGDVITASPVVADPAASIRRVDIRNVTTNEVILLGTLN</sequence>
<name>A0A848KBH4_9NOCA</name>
<keyword evidence="4" id="KW-0472">Membrane</keyword>
<dbReference type="Pfam" id="PF13490">
    <property type="entry name" value="zf-HC2"/>
    <property type="match status" value="1"/>
</dbReference>
<organism evidence="6 7">
    <name type="scientific">Antrihabitans stalactiti</name>
    <dbReference type="NCBI Taxonomy" id="2584121"/>
    <lineage>
        <taxon>Bacteria</taxon>
        <taxon>Bacillati</taxon>
        <taxon>Actinomycetota</taxon>
        <taxon>Actinomycetes</taxon>
        <taxon>Mycobacteriales</taxon>
        <taxon>Nocardiaceae</taxon>
        <taxon>Antrihabitans</taxon>
    </lineage>
</organism>
<evidence type="ECO:0000313" key="6">
    <source>
        <dbReference type="EMBL" id="NMN95661.1"/>
    </source>
</evidence>
<keyword evidence="7" id="KW-1185">Reference proteome</keyword>
<dbReference type="InterPro" id="IPR027383">
    <property type="entry name" value="Znf_put"/>
</dbReference>
<feature type="transmembrane region" description="Helical" evidence="4">
    <location>
        <begin position="160"/>
        <end position="181"/>
    </location>
</feature>
<gene>
    <name evidence="6" type="ORF">FGL95_11510</name>
</gene>
<feature type="domain" description="Putative zinc-finger" evidence="5">
    <location>
        <begin position="78"/>
        <end position="103"/>
    </location>
</feature>
<evidence type="ECO:0000256" key="4">
    <source>
        <dbReference type="SAM" id="Phobius"/>
    </source>
</evidence>
<evidence type="ECO:0000259" key="5">
    <source>
        <dbReference type="Pfam" id="PF13490"/>
    </source>
</evidence>
<dbReference type="AlphaFoldDB" id="A0A848KBH4"/>
<feature type="region of interest" description="Disordered" evidence="3">
    <location>
        <begin position="1"/>
        <end position="67"/>
    </location>
</feature>
<keyword evidence="4" id="KW-1133">Transmembrane helix</keyword>
<dbReference type="InterPro" id="IPR041916">
    <property type="entry name" value="Anti_sigma_zinc_sf"/>
</dbReference>
<accession>A0A848KBH4</accession>
<evidence type="ECO:0000313" key="7">
    <source>
        <dbReference type="Proteomes" id="UP000535543"/>
    </source>
</evidence>
<reference evidence="6 7" key="2">
    <citation type="submission" date="2020-06" db="EMBL/GenBank/DDBJ databases">
        <title>Antribacter stalactiti gen. nov., sp. nov., a new member of the family Nacardiaceae isolated from a cave.</title>
        <authorList>
            <person name="Kim I.S."/>
        </authorList>
    </citation>
    <scope>NUCLEOTIDE SEQUENCE [LARGE SCALE GENOMIC DNA]</scope>
    <source>
        <strain evidence="6 7">YC2-7</strain>
    </source>
</reference>
<keyword evidence="1" id="KW-0805">Transcription regulation</keyword>
<evidence type="ECO:0000256" key="3">
    <source>
        <dbReference type="SAM" id="MobiDB-lite"/>
    </source>
</evidence>
<evidence type="ECO:0000256" key="1">
    <source>
        <dbReference type="ARBA" id="ARBA00023015"/>
    </source>
</evidence>
<protein>
    <submittedName>
        <fullName evidence="6">Zf-HC2 domain-containing protein</fullName>
    </submittedName>
</protein>
<dbReference type="EMBL" id="VCQU01000003">
    <property type="protein sequence ID" value="NMN95661.1"/>
    <property type="molecule type" value="Genomic_DNA"/>
</dbReference>
<keyword evidence="4" id="KW-0812">Transmembrane</keyword>
<reference evidence="6 7" key="1">
    <citation type="submission" date="2019-05" db="EMBL/GenBank/DDBJ databases">
        <authorList>
            <person name="Lee S.D."/>
        </authorList>
    </citation>
    <scope>NUCLEOTIDE SEQUENCE [LARGE SCALE GENOMIC DNA]</scope>
    <source>
        <strain evidence="6 7">YC2-7</strain>
    </source>
</reference>
<dbReference type="Proteomes" id="UP000535543">
    <property type="component" value="Unassembled WGS sequence"/>
</dbReference>
<keyword evidence="2" id="KW-0804">Transcription</keyword>
<comment type="caution">
    <text evidence="6">The sequence shown here is derived from an EMBL/GenBank/DDBJ whole genome shotgun (WGS) entry which is preliminary data.</text>
</comment>
<evidence type="ECO:0000256" key="2">
    <source>
        <dbReference type="ARBA" id="ARBA00023163"/>
    </source>
</evidence>
<proteinExistence type="predicted"/>
<dbReference type="Gene3D" id="1.10.10.1320">
    <property type="entry name" value="Anti-sigma factor, zinc-finger domain"/>
    <property type="match status" value="1"/>
</dbReference>